<name>A0ABM0ZVY0_APLCA</name>
<dbReference type="Pfam" id="PF00248">
    <property type="entry name" value="Aldo_ket_red"/>
    <property type="match status" value="1"/>
</dbReference>
<protein>
    <submittedName>
        <fullName evidence="3">L-galactose dehydrogenase</fullName>
    </submittedName>
</protein>
<organism evidence="2 3">
    <name type="scientific">Aplysia californica</name>
    <name type="common">California sea hare</name>
    <dbReference type="NCBI Taxonomy" id="6500"/>
    <lineage>
        <taxon>Eukaryota</taxon>
        <taxon>Metazoa</taxon>
        <taxon>Spiralia</taxon>
        <taxon>Lophotrochozoa</taxon>
        <taxon>Mollusca</taxon>
        <taxon>Gastropoda</taxon>
        <taxon>Heterobranchia</taxon>
        <taxon>Euthyneura</taxon>
        <taxon>Tectipleura</taxon>
        <taxon>Aplysiida</taxon>
        <taxon>Aplysioidea</taxon>
        <taxon>Aplysiidae</taxon>
        <taxon>Aplysia</taxon>
    </lineage>
</organism>
<dbReference type="PANTHER" id="PTHR42686:SF1">
    <property type="entry name" value="GH17980P-RELATED"/>
    <property type="match status" value="1"/>
</dbReference>
<accession>A0ABM0ZVY0</accession>
<proteinExistence type="predicted"/>
<dbReference type="InterPro" id="IPR020471">
    <property type="entry name" value="AKR"/>
</dbReference>
<dbReference type="Gene3D" id="3.20.20.100">
    <property type="entry name" value="NADP-dependent oxidoreductase domain"/>
    <property type="match status" value="1"/>
</dbReference>
<dbReference type="RefSeq" id="XP_012935641.1">
    <property type="nucleotide sequence ID" value="XM_013080187.2"/>
</dbReference>
<dbReference type="Proteomes" id="UP000694888">
    <property type="component" value="Unplaced"/>
</dbReference>
<dbReference type="PANTHER" id="PTHR42686">
    <property type="entry name" value="GH17980P-RELATED"/>
    <property type="match status" value="1"/>
</dbReference>
<dbReference type="InterPro" id="IPR023210">
    <property type="entry name" value="NADP_OxRdtase_dom"/>
</dbReference>
<dbReference type="SUPFAM" id="SSF51430">
    <property type="entry name" value="NAD(P)-linked oxidoreductase"/>
    <property type="match status" value="1"/>
</dbReference>
<dbReference type="InterPro" id="IPR036812">
    <property type="entry name" value="NAD(P)_OxRdtase_dom_sf"/>
</dbReference>
<evidence type="ECO:0000313" key="3">
    <source>
        <dbReference type="RefSeq" id="XP_012935641.1"/>
    </source>
</evidence>
<evidence type="ECO:0000313" key="2">
    <source>
        <dbReference type="Proteomes" id="UP000694888"/>
    </source>
</evidence>
<keyword evidence="2" id="KW-1185">Reference proteome</keyword>
<dbReference type="CDD" id="cd19163">
    <property type="entry name" value="AKR_galDH"/>
    <property type="match status" value="1"/>
</dbReference>
<feature type="domain" description="NADP-dependent oxidoreductase" evidence="1">
    <location>
        <begin position="49"/>
        <end position="309"/>
    </location>
</feature>
<reference evidence="3" key="1">
    <citation type="submission" date="2025-08" db="UniProtKB">
        <authorList>
            <consortium name="RefSeq"/>
        </authorList>
    </citation>
    <scope>IDENTIFICATION</scope>
</reference>
<dbReference type="GeneID" id="101862402"/>
<sequence>MHLEMVLTKVFVFFRSLPDTYTEGFHDVEDLKRMPYRSLGITGLRVSALSFGASSLGSVFRATDDAESAQVLTHAIKSGINYVDTAPWYGHGKSETVLGKNLPSIPRSSYYLATKVGRYLPEVDKMFDFSAERTLRSVDESLARLNVDYVDIIQADSRRLPNYETVYLKAIYSVLYDSGLKTVLERSSVKIDAILTYCRGSMNDNSLKDWLPYFKDKGVGVVNASPISMGLLTSRGPPQWHPAKPHIKEACANAASYCKEQGVDISRLGLRFTLDQEDIPTTLVSTASLENLKKNLQCVYDPLTEQEQQVLQDVMSKFMSPLNNANWEGVELANYKKELAESQK</sequence>
<dbReference type="InterPro" id="IPR044479">
    <property type="entry name" value="LGALDH-like"/>
</dbReference>
<evidence type="ECO:0000259" key="1">
    <source>
        <dbReference type="Pfam" id="PF00248"/>
    </source>
</evidence>
<gene>
    <name evidence="3" type="primary">LOC101862402</name>
</gene>